<dbReference type="AlphaFoldDB" id="A0A0C9NZH6"/>
<reference evidence="2" key="1">
    <citation type="submission" date="2014-05" db="EMBL/GenBank/DDBJ databases">
        <title>Whole genome sequencing of Lactobacillus casei NRIC0644.</title>
        <authorList>
            <person name="Atarashi H."/>
            <person name="Yoshida Y."/>
            <person name="Fujimura S."/>
            <person name="Tanaka N."/>
            <person name="Shiwa Y."/>
            <person name="Yoshikawa H."/>
            <person name="Okada S."/>
            <person name="Nakagawa J."/>
        </authorList>
    </citation>
    <scope>NUCLEOTIDE SEQUENCE [LARGE SCALE GENOMIC DNA]</scope>
    <source>
        <strain evidence="2">NRIC0644</strain>
    </source>
</reference>
<comment type="caution">
    <text evidence="1">The sequence shown here is derived from an EMBL/GenBank/DDBJ whole genome shotgun (WGS) entry which is preliminary data.</text>
</comment>
<protein>
    <submittedName>
        <fullName evidence="1">Uncharacterized protein</fullName>
    </submittedName>
</protein>
<dbReference type="RefSeq" id="WP_045625248.1">
    <property type="nucleotide sequence ID" value="NZ_BAYM01000161.1"/>
</dbReference>
<sequence>MRKNKKLKLVCLLLLLVGIVSIGSYVYLHRSSPNVVANGGGAEDTSFVKNMTDEELKEYLQEKADKSKFHLKLDTNMVFNAANEVGTVNILNPASNQYGIRVQTRLEGQNKVIYDSGLIKPKQYVEAGELKANLKRGVYKTQSTVTYYELADSSTKVGETAVVGQISVNN</sequence>
<proteinExistence type="predicted"/>
<name>A0A0C9NZH6_LACPA</name>
<dbReference type="EMBL" id="BAYM01000161">
    <property type="protein sequence ID" value="GAN37475.1"/>
    <property type="molecule type" value="Genomic_DNA"/>
</dbReference>
<evidence type="ECO:0000313" key="1">
    <source>
        <dbReference type="EMBL" id="GAN37475.1"/>
    </source>
</evidence>
<evidence type="ECO:0000313" key="2">
    <source>
        <dbReference type="Proteomes" id="UP000032552"/>
    </source>
</evidence>
<dbReference type="Proteomes" id="UP000032552">
    <property type="component" value="Unassembled WGS sequence"/>
</dbReference>
<accession>A0A0C9NZH6</accession>
<organism evidence="1 2">
    <name type="scientific">Lacticaseibacillus paracasei NRIC 0644</name>
    <dbReference type="NCBI Taxonomy" id="1435038"/>
    <lineage>
        <taxon>Bacteria</taxon>
        <taxon>Bacillati</taxon>
        <taxon>Bacillota</taxon>
        <taxon>Bacilli</taxon>
        <taxon>Lactobacillales</taxon>
        <taxon>Lactobacillaceae</taxon>
        <taxon>Lacticaseibacillus</taxon>
    </lineage>
</organism>
<gene>
    <name evidence="1" type="ORF">LC0644_2064</name>
</gene>